<comment type="catalytic activity">
    <reaction evidence="6 8">
        <text>dCMP + ATP = dCDP + ADP</text>
        <dbReference type="Rhea" id="RHEA:25094"/>
        <dbReference type="ChEBI" id="CHEBI:30616"/>
        <dbReference type="ChEBI" id="CHEBI:57566"/>
        <dbReference type="ChEBI" id="CHEBI:58593"/>
        <dbReference type="ChEBI" id="CHEBI:456216"/>
        <dbReference type="EC" id="2.7.4.25"/>
    </reaction>
</comment>
<comment type="similarity">
    <text evidence="1 8">Belongs to the cytidylate kinase family. Type 1 subfamily.</text>
</comment>
<feature type="binding site" evidence="8">
    <location>
        <begin position="15"/>
        <end position="23"/>
    </location>
    <ligand>
        <name>ATP</name>
        <dbReference type="ChEBI" id="CHEBI:30616"/>
    </ligand>
</feature>
<dbReference type="Pfam" id="PF02224">
    <property type="entry name" value="Cytidylate_kin"/>
    <property type="match status" value="1"/>
</dbReference>
<dbReference type="InterPro" id="IPR003136">
    <property type="entry name" value="Cytidylate_kin"/>
</dbReference>
<dbReference type="AlphaFoldDB" id="U1LKX6"/>
<evidence type="ECO:0000256" key="2">
    <source>
        <dbReference type="ARBA" id="ARBA00022679"/>
    </source>
</evidence>
<dbReference type="GO" id="GO:0005524">
    <property type="term" value="F:ATP binding"/>
    <property type="evidence" value="ECO:0007669"/>
    <property type="project" value="UniProtKB-UniRule"/>
</dbReference>
<organism evidence="10 11">
    <name type="scientific">Agrococcus pavilionensis RW1</name>
    <dbReference type="NCBI Taxonomy" id="1330458"/>
    <lineage>
        <taxon>Bacteria</taxon>
        <taxon>Bacillati</taxon>
        <taxon>Actinomycetota</taxon>
        <taxon>Actinomycetes</taxon>
        <taxon>Micrococcales</taxon>
        <taxon>Microbacteriaceae</taxon>
        <taxon>Agrococcus</taxon>
    </lineage>
</organism>
<keyword evidence="11" id="KW-1185">Reference proteome</keyword>
<dbReference type="SUPFAM" id="SSF52540">
    <property type="entry name" value="P-loop containing nucleoside triphosphate hydrolases"/>
    <property type="match status" value="1"/>
</dbReference>
<evidence type="ECO:0000256" key="4">
    <source>
        <dbReference type="ARBA" id="ARBA00022777"/>
    </source>
</evidence>
<gene>
    <name evidence="8" type="primary">cmk</name>
    <name evidence="10" type="ORF">L332_00525</name>
</gene>
<keyword evidence="3 8" id="KW-0547">Nucleotide-binding</keyword>
<evidence type="ECO:0000256" key="6">
    <source>
        <dbReference type="ARBA" id="ARBA00047615"/>
    </source>
</evidence>
<evidence type="ECO:0000256" key="3">
    <source>
        <dbReference type="ARBA" id="ARBA00022741"/>
    </source>
</evidence>
<protein>
    <recommendedName>
        <fullName evidence="8">Cytidylate kinase</fullName>
        <shortName evidence="8">CK</shortName>
        <ecNumber evidence="8">2.7.4.25</ecNumber>
    </recommendedName>
    <alternativeName>
        <fullName evidence="8">Cytidine monophosphate kinase</fullName>
        <shortName evidence="8">CMP kinase</shortName>
    </alternativeName>
</protein>
<dbReference type="GO" id="GO:0006220">
    <property type="term" value="P:pyrimidine nucleotide metabolic process"/>
    <property type="evidence" value="ECO:0007669"/>
    <property type="project" value="UniProtKB-UniRule"/>
</dbReference>
<dbReference type="GO" id="GO:0036431">
    <property type="term" value="F:dCMP kinase activity"/>
    <property type="evidence" value="ECO:0007669"/>
    <property type="project" value="InterPro"/>
</dbReference>
<name>U1LKX6_9MICO</name>
<evidence type="ECO:0000256" key="5">
    <source>
        <dbReference type="ARBA" id="ARBA00022840"/>
    </source>
</evidence>
<keyword evidence="2 8" id="KW-0808">Transferase</keyword>
<dbReference type="InterPro" id="IPR011994">
    <property type="entry name" value="Cytidylate_kinase_dom"/>
</dbReference>
<comment type="subcellular location">
    <subcellularLocation>
        <location evidence="8">Cytoplasm</location>
    </subcellularLocation>
</comment>
<accession>U1LKX6</accession>
<evidence type="ECO:0000313" key="11">
    <source>
        <dbReference type="Proteomes" id="UP000016462"/>
    </source>
</evidence>
<dbReference type="HAMAP" id="MF_00238">
    <property type="entry name" value="Cytidyl_kinase_type1"/>
    <property type="match status" value="1"/>
</dbReference>
<feature type="domain" description="Cytidylate kinase" evidence="9">
    <location>
        <begin position="11"/>
        <end position="221"/>
    </location>
</feature>
<dbReference type="EMBL" id="ASHR01000046">
    <property type="protein sequence ID" value="ERG62949.1"/>
    <property type="molecule type" value="Genomic_DNA"/>
</dbReference>
<dbReference type="EC" id="2.7.4.25" evidence="8"/>
<keyword evidence="4 8" id="KW-0418">Kinase</keyword>
<dbReference type="InterPro" id="IPR027417">
    <property type="entry name" value="P-loop_NTPase"/>
</dbReference>
<keyword evidence="5 8" id="KW-0067">ATP-binding</keyword>
<dbReference type="CDD" id="cd02020">
    <property type="entry name" value="CMPK"/>
    <property type="match status" value="1"/>
</dbReference>
<evidence type="ECO:0000259" key="9">
    <source>
        <dbReference type="Pfam" id="PF02224"/>
    </source>
</evidence>
<dbReference type="Proteomes" id="UP000016462">
    <property type="component" value="Unassembled WGS sequence"/>
</dbReference>
<dbReference type="RefSeq" id="WP_021011847.1">
    <property type="nucleotide sequence ID" value="NZ_ASHR01000046.1"/>
</dbReference>
<dbReference type="GO" id="GO:0005737">
    <property type="term" value="C:cytoplasm"/>
    <property type="evidence" value="ECO:0007669"/>
    <property type="project" value="UniProtKB-SubCell"/>
</dbReference>
<comment type="caution">
    <text evidence="10">The sequence shown here is derived from an EMBL/GenBank/DDBJ whole genome shotgun (WGS) entry which is preliminary data.</text>
</comment>
<evidence type="ECO:0000256" key="7">
    <source>
        <dbReference type="ARBA" id="ARBA00048478"/>
    </source>
</evidence>
<evidence type="ECO:0000256" key="1">
    <source>
        <dbReference type="ARBA" id="ARBA00009427"/>
    </source>
</evidence>
<sequence>MTAGAQAATVVAIDGPAGSGKSSVARAVARELGFQFLDTGAAYRALAWLILERGGDTDDPATVIGALDSLDSLELTVDASGQRVAIAGHDVTEAIRSERISAAVSGVARTLPAREAVNVRFRAIIAEARPGIVAEGRDITTVVAPDADVRVLLTADEAVRIRRRFGDVGGDERQVGARLAARDASDAKVVDFLSAAEGVTVVDSTDLTFDETVEAIVRLVTEESHD</sequence>
<proteinExistence type="inferred from homology"/>
<dbReference type="NCBIfam" id="TIGR00017">
    <property type="entry name" value="cmk"/>
    <property type="match status" value="1"/>
</dbReference>
<reference evidence="10 11" key="1">
    <citation type="journal article" date="2013" name="Genome Announc.">
        <title>First draft genome sequence from a member of the genus agrococcus, isolated from modern microbialites.</title>
        <authorList>
            <person name="White R.A.III."/>
            <person name="Grassa C.J."/>
            <person name="Suttle C.A."/>
        </authorList>
    </citation>
    <scope>NUCLEOTIDE SEQUENCE [LARGE SCALE GENOMIC DNA]</scope>
    <source>
        <strain evidence="10 11">RW1</strain>
    </source>
</reference>
<keyword evidence="8" id="KW-0963">Cytoplasm</keyword>
<evidence type="ECO:0000313" key="10">
    <source>
        <dbReference type="EMBL" id="ERG62949.1"/>
    </source>
</evidence>
<evidence type="ECO:0000256" key="8">
    <source>
        <dbReference type="HAMAP-Rule" id="MF_00238"/>
    </source>
</evidence>
<dbReference type="OrthoDB" id="9807434at2"/>
<comment type="catalytic activity">
    <reaction evidence="7 8">
        <text>CMP + ATP = CDP + ADP</text>
        <dbReference type="Rhea" id="RHEA:11600"/>
        <dbReference type="ChEBI" id="CHEBI:30616"/>
        <dbReference type="ChEBI" id="CHEBI:58069"/>
        <dbReference type="ChEBI" id="CHEBI:60377"/>
        <dbReference type="ChEBI" id="CHEBI:456216"/>
        <dbReference type="EC" id="2.7.4.25"/>
    </reaction>
</comment>
<dbReference type="GO" id="GO:0036430">
    <property type="term" value="F:CMP kinase activity"/>
    <property type="evidence" value="ECO:0007669"/>
    <property type="project" value="RHEA"/>
</dbReference>
<dbReference type="Gene3D" id="3.40.50.300">
    <property type="entry name" value="P-loop containing nucleotide triphosphate hydrolases"/>
    <property type="match status" value="1"/>
</dbReference>